<organism evidence="1 2">
    <name type="scientific">Tessaracoccus antarcticus</name>
    <dbReference type="NCBI Taxonomy" id="2479848"/>
    <lineage>
        <taxon>Bacteria</taxon>
        <taxon>Bacillati</taxon>
        <taxon>Actinomycetota</taxon>
        <taxon>Actinomycetes</taxon>
        <taxon>Propionibacteriales</taxon>
        <taxon>Propionibacteriaceae</taxon>
        <taxon>Tessaracoccus</taxon>
    </lineage>
</organism>
<dbReference type="AlphaFoldDB" id="A0A3M0GI39"/>
<dbReference type="Proteomes" id="UP000275256">
    <property type="component" value="Unassembled WGS sequence"/>
</dbReference>
<reference evidence="1 2" key="1">
    <citation type="submission" date="2018-10" db="EMBL/GenBank/DDBJ databases">
        <title>Tessaracoccus antarcticuss sp. nov., isolated from sediment.</title>
        <authorList>
            <person name="Zhou L.Y."/>
            <person name="Du Z.J."/>
        </authorList>
    </citation>
    <scope>NUCLEOTIDE SEQUENCE [LARGE SCALE GENOMIC DNA]</scope>
    <source>
        <strain evidence="1 2">JDX10</strain>
    </source>
</reference>
<evidence type="ECO:0000313" key="2">
    <source>
        <dbReference type="Proteomes" id="UP000275256"/>
    </source>
</evidence>
<keyword evidence="2" id="KW-1185">Reference proteome</keyword>
<sequence length="240" mass="25660">MQRLVQCTEGAEKEVDMSETNNVVALAEGLTADAFHQLLELAIEGKGKMPGARSAARNLLNQHRDPEVAITWLVNQHVAYASGQGFVTNWGGFFVSLVTIPANMAAAAFLQARVVAGIAHLRGYDLSDARVRTAILMVMLGPGINAGLVSKGVLPSSPAAVATAPMFDAKLDRLVSKELFDRAMNQMGGKRLGVWAGKRIPFVGGGVGAVVDGWSTHSIARHAIDEFTSRRPKLNAWTKD</sequence>
<proteinExistence type="predicted"/>
<accession>A0A3M0GI39</accession>
<comment type="caution">
    <text evidence="1">The sequence shown here is derived from an EMBL/GenBank/DDBJ whole genome shotgun (WGS) entry which is preliminary data.</text>
</comment>
<gene>
    <name evidence="1" type="ORF">EAX62_00900</name>
</gene>
<evidence type="ECO:0000313" key="1">
    <source>
        <dbReference type="EMBL" id="RMB61263.1"/>
    </source>
</evidence>
<evidence type="ECO:0008006" key="3">
    <source>
        <dbReference type="Google" id="ProtNLM"/>
    </source>
</evidence>
<dbReference type="EMBL" id="REFW01000001">
    <property type="protein sequence ID" value="RMB61263.1"/>
    <property type="molecule type" value="Genomic_DNA"/>
</dbReference>
<protein>
    <recommendedName>
        <fullName evidence="3">EcsC family protein</fullName>
    </recommendedName>
</protein>
<name>A0A3M0GI39_9ACTN</name>